<organism evidence="3 4">
    <name type="scientific">Bombardia bombarda</name>
    <dbReference type="NCBI Taxonomy" id="252184"/>
    <lineage>
        <taxon>Eukaryota</taxon>
        <taxon>Fungi</taxon>
        <taxon>Dikarya</taxon>
        <taxon>Ascomycota</taxon>
        <taxon>Pezizomycotina</taxon>
        <taxon>Sordariomycetes</taxon>
        <taxon>Sordariomycetidae</taxon>
        <taxon>Sordariales</taxon>
        <taxon>Lasiosphaeriaceae</taxon>
        <taxon>Bombardia</taxon>
    </lineage>
</organism>
<feature type="compositionally biased region" description="Low complexity" evidence="2">
    <location>
        <begin position="10"/>
        <end position="28"/>
    </location>
</feature>
<comment type="caution">
    <text evidence="3">The sequence shown here is derived from an EMBL/GenBank/DDBJ whole genome shotgun (WGS) entry which is preliminary data.</text>
</comment>
<gene>
    <name evidence="3" type="ORF">B0T17DRAFT_618792</name>
</gene>
<feature type="region of interest" description="Disordered" evidence="2">
    <location>
        <begin position="80"/>
        <end position="110"/>
    </location>
</feature>
<proteinExistence type="predicted"/>
<feature type="coiled-coil region" evidence="1">
    <location>
        <begin position="50"/>
        <end position="77"/>
    </location>
</feature>
<keyword evidence="1" id="KW-0175">Coiled coil</keyword>
<evidence type="ECO:0000256" key="2">
    <source>
        <dbReference type="SAM" id="MobiDB-lite"/>
    </source>
</evidence>
<feature type="region of interest" description="Disordered" evidence="2">
    <location>
        <begin position="1"/>
        <end position="33"/>
    </location>
</feature>
<dbReference type="AlphaFoldDB" id="A0AA39WMJ0"/>
<evidence type="ECO:0000256" key="1">
    <source>
        <dbReference type="SAM" id="Coils"/>
    </source>
</evidence>
<accession>A0AA39WMJ0</accession>
<evidence type="ECO:0000313" key="4">
    <source>
        <dbReference type="Proteomes" id="UP001174934"/>
    </source>
</evidence>
<sequence length="110" mass="11444">MAQDNQTLQGAAASNGASSNGASSSASSVPELGSVTSNLTELWLTLLRNNHRGEQTASELEANLSNLETKLDAILASLGVLPDDESSTSEKADQQPSGDEKKKGEKKSDL</sequence>
<dbReference type="Proteomes" id="UP001174934">
    <property type="component" value="Unassembled WGS sequence"/>
</dbReference>
<keyword evidence="4" id="KW-1185">Reference proteome</keyword>
<reference evidence="3" key="1">
    <citation type="submission" date="2023-06" db="EMBL/GenBank/DDBJ databases">
        <title>Genome-scale phylogeny and comparative genomics of the fungal order Sordariales.</title>
        <authorList>
            <consortium name="Lawrence Berkeley National Laboratory"/>
            <person name="Hensen N."/>
            <person name="Bonometti L."/>
            <person name="Westerberg I."/>
            <person name="Brannstrom I.O."/>
            <person name="Guillou S."/>
            <person name="Cros-Aarteil S."/>
            <person name="Calhoun S."/>
            <person name="Haridas S."/>
            <person name="Kuo A."/>
            <person name="Mondo S."/>
            <person name="Pangilinan J."/>
            <person name="Riley R."/>
            <person name="LaButti K."/>
            <person name="Andreopoulos B."/>
            <person name="Lipzen A."/>
            <person name="Chen C."/>
            <person name="Yanf M."/>
            <person name="Daum C."/>
            <person name="Ng V."/>
            <person name="Clum A."/>
            <person name="Steindorff A."/>
            <person name="Ohm R."/>
            <person name="Martin F."/>
            <person name="Silar P."/>
            <person name="Natvig D."/>
            <person name="Lalanne C."/>
            <person name="Gautier V."/>
            <person name="Ament-velasquez S.L."/>
            <person name="Kruys A."/>
            <person name="Hutchinson M.I."/>
            <person name="Powell A.J."/>
            <person name="Barry K."/>
            <person name="Miller A.N."/>
            <person name="Grigoriev I.V."/>
            <person name="Debuchy R."/>
            <person name="Gladieux P."/>
            <person name="Thoren M.H."/>
            <person name="Johannesson H."/>
        </authorList>
    </citation>
    <scope>NUCLEOTIDE SEQUENCE</scope>
    <source>
        <strain evidence="3">SMH3391-2</strain>
    </source>
</reference>
<name>A0AA39WMJ0_9PEZI</name>
<evidence type="ECO:0000313" key="3">
    <source>
        <dbReference type="EMBL" id="KAK0618163.1"/>
    </source>
</evidence>
<dbReference type="EMBL" id="JAULSR010000005">
    <property type="protein sequence ID" value="KAK0618163.1"/>
    <property type="molecule type" value="Genomic_DNA"/>
</dbReference>
<feature type="compositionally biased region" description="Basic and acidic residues" evidence="2">
    <location>
        <begin position="88"/>
        <end position="110"/>
    </location>
</feature>
<protein>
    <submittedName>
        <fullName evidence="3">Uncharacterized protein</fullName>
    </submittedName>
</protein>